<keyword evidence="1" id="KW-0489">Methyltransferase</keyword>
<evidence type="ECO:0000313" key="2">
    <source>
        <dbReference type="Proteomes" id="UP000005778"/>
    </source>
</evidence>
<evidence type="ECO:0000313" key="1">
    <source>
        <dbReference type="EMBL" id="EIM64609.1"/>
    </source>
</evidence>
<dbReference type="SUPFAM" id="SSF53335">
    <property type="entry name" value="S-adenosyl-L-methionine-dependent methyltransferases"/>
    <property type="match status" value="1"/>
</dbReference>
<name>I5B546_9BACT</name>
<sequence>MTRPLDFEFLNTIKGFMDDDEALRLYDLSLAASMIGPVLEIGSYCGRSAAIIGSACKQNNGILFSIDHHAGSEEQQPGEQYFDPDLYDAQTLSVNTFPLFRQTLFRAGLEDTVVPIVCASKTAGRMWKTPLSMVFIDGGHSFEAVHTDFLTWAPHIIPAGFLVIHDIFFNPEEGGQPPRQVYEEALATGHYEVLEMTGTLGVLRVKG</sequence>
<dbReference type="Pfam" id="PF13578">
    <property type="entry name" value="Methyltransf_24"/>
    <property type="match status" value="1"/>
</dbReference>
<dbReference type="GO" id="GO:0032259">
    <property type="term" value="P:methylation"/>
    <property type="evidence" value="ECO:0007669"/>
    <property type="project" value="UniProtKB-KW"/>
</dbReference>
<dbReference type="InterPro" id="IPR029063">
    <property type="entry name" value="SAM-dependent_MTases_sf"/>
</dbReference>
<dbReference type="STRING" id="879212.DespoDRAFT_02786"/>
<dbReference type="HOGENOM" id="CLU_090900_0_0_7"/>
<dbReference type="Gene3D" id="3.40.50.150">
    <property type="entry name" value="Vaccinia Virus protein VP39"/>
    <property type="match status" value="1"/>
</dbReference>
<reference evidence="1 2" key="2">
    <citation type="submission" date="2012-02" db="EMBL/GenBank/DDBJ databases">
        <title>Improved High-Quality Draft sequence of Desulfobacter postgatei 2ac9.</title>
        <authorList>
            <consortium name="US DOE Joint Genome Institute"/>
            <person name="Lucas S."/>
            <person name="Han J."/>
            <person name="Lapidus A."/>
            <person name="Cheng J.-F."/>
            <person name="Goodwin L."/>
            <person name="Pitluck S."/>
            <person name="Peters L."/>
            <person name="Ovchinnikova G."/>
            <person name="Held B."/>
            <person name="Detter J.C."/>
            <person name="Han C."/>
            <person name="Tapia R."/>
            <person name="Land M."/>
            <person name="Hauser L."/>
            <person name="Kyrpides N."/>
            <person name="Ivanova N."/>
            <person name="Pagani I."/>
            <person name="Orellana R."/>
            <person name="Lovley D."/>
            <person name="Woyke T."/>
        </authorList>
    </citation>
    <scope>NUCLEOTIDE SEQUENCE [LARGE SCALE GENOMIC DNA]</scope>
    <source>
        <strain evidence="1 2">2ac9</strain>
    </source>
</reference>
<organism evidence="1 2">
    <name type="scientific">Desulfobacter postgatei 2ac9</name>
    <dbReference type="NCBI Taxonomy" id="879212"/>
    <lineage>
        <taxon>Bacteria</taxon>
        <taxon>Pseudomonadati</taxon>
        <taxon>Thermodesulfobacteriota</taxon>
        <taxon>Desulfobacteria</taxon>
        <taxon>Desulfobacterales</taxon>
        <taxon>Desulfobacteraceae</taxon>
        <taxon>Desulfobacter</taxon>
    </lineage>
</organism>
<dbReference type="EMBL" id="CM001488">
    <property type="protein sequence ID" value="EIM64609.1"/>
    <property type="molecule type" value="Genomic_DNA"/>
</dbReference>
<dbReference type="OrthoDB" id="5458825at2"/>
<keyword evidence="1" id="KW-0808">Transferase</keyword>
<accession>I5B546</accession>
<dbReference type="eggNOG" id="COG4122">
    <property type="taxonomic scope" value="Bacteria"/>
</dbReference>
<gene>
    <name evidence="1" type="ORF">DespoDRAFT_02786</name>
</gene>
<dbReference type="Proteomes" id="UP000005778">
    <property type="component" value="Chromosome"/>
</dbReference>
<keyword evidence="2" id="KW-1185">Reference proteome</keyword>
<reference evidence="1 2" key="1">
    <citation type="submission" date="2011-09" db="EMBL/GenBank/DDBJ databases">
        <authorList>
            <consortium name="US DOE Joint Genome Institute (JGI-PGF)"/>
            <person name="Lucas S."/>
            <person name="Han J."/>
            <person name="Lapidus A."/>
            <person name="Cheng J.-F."/>
            <person name="Goodwin L."/>
            <person name="Pitluck S."/>
            <person name="Peters L."/>
            <person name="Land M.L."/>
            <person name="Hauser L."/>
            <person name="Orellana R."/>
            <person name="Lovley D."/>
            <person name="Woyke T.J."/>
        </authorList>
    </citation>
    <scope>NUCLEOTIDE SEQUENCE [LARGE SCALE GENOMIC DNA]</scope>
    <source>
        <strain evidence="1 2">2ac9</strain>
    </source>
</reference>
<dbReference type="GO" id="GO:0008168">
    <property type="term" value="F:methyltransferase activity"/>
    <property type="evidence" value="ECO:0007669"/>
    <property type="project" value="UniProtKB-KW"/>
</dbReference>
<dbReference type="AlphaFoldDB" id="I5B546"/>
<protein>
    <submittedName>
        <fullName evidence="1">Putative O-methyltransferase</fullName>
    </submittedName>
</protein>
<dbReference type="RefSeq" id="WP_004074211.1">
    <property type="nucleotide sequence ID" value="NZ_CM001488.1"/>
</dbReference>
<proteinExistence type="predicted"/>